<protein>
    <recommendedName>
        <fullName evidence="1">PilZ domain-containing protein</fullName>
    </recommendedName>
</protein>
<dbReference type="InterPro" id="IPR009875">
    <property type="entry name" value="PilZ_domain"/>
</dbReference>
<organism evidence="2 3">
    <name type="scientific">Bradymonas sediminis</name>
    <dbReference type="NCBI Taxonomy" id="1548548"/>
    <lineage>
        <taxon>Bacteria</taxon>
        <taxon>Deltaproteobacteria</taxon>
        <taxon>Bradymonadales</taxon>
        <taxon>Bradymonadaceae</taxon>
        <taxon>Bradymonas</taxon>
    </lineage>
</organism>
<evidence type="ECO:0000313" key="3">
    <source>
        <dbReference type="Proteomes" id="UP000249799"/>
    </source>
</evidence>
<reference evidence="2 3" key="1">
    <citation type="submission" date="2018-06" db="EMBL/GenBank/DDBJ databases">
        <title>Lujinxingia sediminis gen. nov. sp. nov., a new facultative anaerobic member of the class Deltaproteobacteria, and proposal of Lujinxingaceae fam. nov.</title>
        <authorList>
            <person name="Guo L.-Y."/>
            <person name="Li C.-M."/>
            <person name="Wang S."/>
            <person name="Du Z.-J."/>
        </authorList>
    </citation>
    <scope>NUCLEOTIDE SEQUENCE [LARGE SCALE GENOMIC DNA]</scope>
    <source>
        <strain evidence="2 3">FA350</strain>
    </source>
</reference>
<evidence type="ECO:0000259" key="1">
    <source>
        <dbReference type="Pfam" id="PF07238"/>
    </source>
</evidence>
<name>A0A2Z4FJR2_9DELT</name>
<dbReference type="Pfam" id="PF07238">
    <property type="entry name" value="PilZ"/>
    <property type="match status" value="1"/>
</dbReference>
<dbReference type="Proteomes" id="UP000249799">
    <property type="component" value="Chromosome"/>
</dbReference>
<sequence>MQRNDIFTDTEILMFAHNLEDSNIRRTPQAQPTFNGIRRYNRCQMTLDVVVQDQDGWEIPLESVDISPTGIFVRSNFLFEVGEVHTLIFEVQGKGLFRVQGRVARVEEPDAQADYAGLGGLGAMSASMTPGMGYEFIETHEKTWQDLCAVVAGV</sequence>
<proteinExistence type="predicted"/>
<dbReference type="GO" id="GO:0035438">
    <property type="term" value="F:cyclic-di-GMP binding"/>
    <property type="evidence" value="ECO:0007669"/>
    <property type="project" value="InterPro"/>
</dbReference>
<gene>
    <name evidence="2" type="ORF">DN745_06050</name>
</gene>
<keyword evidence="3" id="KW-1185">Reference proteome</keyword>
<dbReference type="OrthoDB" id="5508144at2"/>
<dbReference type="Gene3D" id="2.40.10.220">
    <property type="entry name" value="predicted glycosyltransferase like domains"/>
    <property type="match status" value="1"/>
</dbReference>
<feature type="domain" description="PilZ" evidence="1">
    <location>
        <begin position="38"/>
        <end position="113"/>
    </location>
</feature>
<dbReference type="AlphaFoldDB" id="A0A2Z4FJR2"/>
<evidence type="ECO:0000313" key="2">
    <source>
        <dbReference type="EMBL" id="AWV88924.1"/>
    </source>
</evidence>
<dbReference type="SUPFAM" id="SSF141371">
    <property type="entry name" value="PilZ domain-like"/>
    <property type="match status" value="1"/>
</dbReference>
<accession>A0A2Z4FJR2</accession>
<dbReference type="KEGG" id="bsed:DN745_06050"/>
<dbReference type="EMBL" id="CP030032">
    <property type="protein sequence ID" value="AWV88924.1"/>
    <property type="molecule type" value="Genomic_DNA"/>
</dbReference>